<comment type="caution">
    <text evidence="2">The sequence shown here is derived from an EMBL/GenBank/DDBJ whole genome shotgun (WGS) entry which is preliminary data.</text>
</comment>
<accession>A0A4Q9W1J5</accession>
<feature type="non-terminal residue" evidence="2">
    <location>
        <position position="1"/>
    </location>
</feature>
<keyword evidence="1" id="KW-0175">Coiled coil</keyword>
<feature type="coiled-coil region" evidence="1">
    <location>
        <begin position="39"/>
        <end position="71"/>
    </location>
</feature>
<protein>
    <submittedName>
        <fullName evidence="2">RusA family crossover junction endodeoxyribonuclease</fullName>
    </submittedName>
</protein>
<dbReference type="Proteomes" id="UP000293637">
    <property type="component" value="Unassembled WGS sequence"/>
</dbReference>
<name>A0A4Q9W1J5_STALU</name>
<evidence type="ECO:0000256" key="1">
    <source>
        <dbReference type="SAM" id="Coils"/>
    </source>
</evidence>
<sequence length="75" mass="9001">SDKILGRLGIEDSQIFNVNFEKVYANENYIDIDVTTYEIAEYHSKKKNKTSRKKQQKNEDIERKLTEFRKKRGFI</sequence>
<gene>
    <name evidence="2" type="ORF">EQ812_12780</name>
</gene>
<evidence type="ECO:0000313" key="3">
    <source>
        <dbReference type="Proteomes" id="UP000293637"/>
    </source>
</evidence>
<reference evidence="2 3" key="1">
    <citation type="journal article" date="2019" name="Sci. Transl. Med.">
        <title>Quorum sensing between bacterial species on the skin protects against epidermal injury in atopic dermatitis.</title>
        <authorList>
            <person name="Williams M.R."/>
        </authorList>
    </citation>
    <scope>NUCLEOTIDE SEQUENCE [LARGE SCALE GENOMIC DNA]</scope>
    <source>
        <strain evidence="2 3">E7</strain>
    </source>
</reference>
<dbReference type="EMBL" id="SCHB01000090">
    <property type="protein sequence ID" value="TBW68704.1"/>
    <property type="molecule type" value="Genomic_DNA"/>
</dbReference>
<evidence type="ECO:0000313" key="2">
    <source>
        <dbReference type="EMBL" id="TBW68704.1"/>
    </source>
</evidence>
<proteinExistence type="predicted"/>
<dbReference type="AlphaFoldDB" id="A0A4Q9W1J5"/>
<organism evidence="2 3">
    <name type="scientific">Staphylococcus lugdunensis</name>
    <dbReference type="NCBI Taxonomy" id="28035"/>
    <lineage>
        <taxon>Bacteria</taxon>
        <taxon>Bacillati</taxon>
        <taxon>Bacillota</taxon>
        <taxon>Bacilli</taxon>
        <taxon>Bacillales</taxon>
        <taxon>Staphylococcaceae</taxon>
        <taxon>Staphylococcus</taxon>
    </lineage>
</organism>